<name>A0ABP2B4V0_9LACO</name>
<proteinExistence type="predicted"/>
<sequence>MGLGFFSEVKIMAVTYFIIGNRDFTKRWDVRDIVTDIKWTTDLSFSAGELQFTLLEVNEGFFPANGDAVSFHWDSNETFFGYIFSIKYNSDQTIDVVAYDRLRYLKNQDTIVWPVGNALQRFNSIMNRTNTPHDNLAVATVNLPAEVSDGKTYFDMLKSAFEATETMTGNRYAVRDQYGQVQFIRVRTNDDAYISDRTNVVIGDGSLMIDFTFGSSIDELYNVVKLIKETEDEQKRTVYTTKTSNSESSQRRYGTLQVVEKADDKLNDSQIQNRANQLLRQYNKEKINLTLNAIGHDVIRAGTRFYISIQDLRDIGIGTREVLATKVTHNFSHDWTMTIDAEID</sequence>
<organism evidence="2 3">
    <name type="scientific">Leuconostoc inhae</name>
    <dbReference type="NCBI Taxonomy" id="178001"/>
    <lineage>
        <taxon>Bacteria</taxon>
        <taxon>Bacillati</taxon>
        <taxon>Bacillota</taxon>
        <taxon>Bacilli</taxon>
        <taxon>Lactobacillales</taxon>
        <taxon>Lactobacillaceae</taxon>
        <taxon>Leuconostoc</taxon>
    </lineage>
</organism>
<evidence type="ECO:0000313" key="3">
    <source>
        <dbReference type="Proteomes" id="UP000199047"/>
    </source>
</evidence>
<dbReference type="Pfam" id="PF24032">
    <property type="entry name" value="YQBQ"/>
    <property type="match status" value="1"/>
</dbReference>
<comment type="caution">
    <text evidence="2">The sequence shown here is derived from an EMBL/GenBank/DDBJ whole genome shotgun (WGS) entry which is preliminary data.</text>
</comment>
<reference evidence="2 3" key="1">
    <citation type="submission" date="2015-12" db="EMBL/GenBank/DDBJ databases">
        <authorList>
            <person name="Andreevskaya M."/>
        </authorList>
    </citation>
    <scope>NUCLEOTIDE SEQUENCE [LARGE SCALE GENOMIC DNA]</scope>
    <source>
        <strain evidence="2 3">KSL4-2</strain>
    </source>
</reference>
<dbReference type="Proteomes" id="UP000199047">
    <property type="component" value="Unassembled WGS sequence"/>
</dbReference>
<feature type="domain" description="YqbQ/XkdQ" evidence="1">
    <location>
        <begin position="37"/>
        <end position="340"/>
    </location>
</feature>
<dbReference type="InterPro" id="IPR056937">
    <property type="entry name" value="YqbQ/XkdQ"/>
</dbReference>
<evidence type="ECO:0000313" key="2">
    <source>
        <dbReference type="EMBL" id="CUW12215.1"/>
    </source>
</evidence>
<gene>
    <name evidence="2" type="ORF">KSL4_0806</name>
</gene>
<accession>A0ABP2B4V0</accession>
<protein>
    <recommendedName>
        <fullName evidence="1">YqbQ/XkdQ domain-containing protein</fullName>
    </recommendedName>
</protein>
<keyword evidence="3" id="KW-1185">Reference proteome</keyword>
<evidence type="ECO:0000259" key="1">
    <source>
        <dbReference type="Pfam" id="PF24032"/>
    </source>
</evidence>
<dbReference type="EMBL" id="FBTB01000015">
    <property type="protein sequence ID" value="CUW12215.1"/>
    <property type="molecule type" value="Genomic_DNA"/>
</dbReference>